<evidence type="ECO:0000256" key="2">
    <source>
        <dbReference type="SAM" id="Phobius"/>
    </source>
</evidence>
<protein>
    <submittedName>
        <fullName evidence="3">Uncharacterized protein</fullName>
    </submittedName>
</protein>
<accession>A0A167LRX9</accession>
<feature type="region of interest" description="Disordered" evidence="1">
    <location>
        <begin position="183"/>
        <end position="208"/>
    </location>
</feature>
<sequence>MALTTSSELTNLNDTLVAVSFGCFALAALVSLLQLTLQRIGGSSSEAATEATVESFTLNNGAEKVAVVEDAKTTSPVRMNGTSPDTTLESIPEQSFQSFADMSMLSVSFADTTQSSADELLLRPAGPINSSSSYREMQKRKSWLELRKSVLLRQASKLETELEEIGEQVRELRLERERMRKAMNASGRELKELRDSWEELPRNGKPQA</sequence>
<organism evidence="3 4">
    <name type="scientific">Calocera viscosa (strain TUFC12733)</name>
    <dbReference type="NCBI Taxonomy" id="1330018"/>
    <lineage>
        <taxon>Eukaryota</taxon>
        <taxon>Fungi</taxon>
        <taxon>Dikarya</taxon>
        <taxon>Basidiomycota</taxon>
        <taxon>Agaricomycotina</taxon>
        <taxon>Dacrymycetes</taxon>
        <taxon>Dacrymycetales</taxon>
        <taxon>Dacrymycetaceae</taxon>
        <taxon>Calocera</taxon>
    </lineage>
</organism>
<proteinExistence type="predicted"/>
<evidence type="ECO:0000313" key="3">
    <source>
        <dbReference type="EMBL" id="KZO95968.1"/>
    </source>
</evidence>
<dbReference type="OrthoDB" id="3361320at2759"/>
<keyword evidence="2" id="KW-1133">Transmembrane helix</keyword>
<feature type="transmembrane region" description="Helical" evidence="2">
    <location>
        <begin position="16"/>
        <end position="37"/>
    </location>
</feature>
<reference evidence="3 4" key="1">
    <citation type="journal article" date="2016" name="Mol. Biol. Evol.">
        <title>Comparative Genomics of Early-Diverging Mushroom-Forming Fungi Provides Insights into the Origins of Lignocellulose Decay Capabilities.</title>
        <authorList>
            <person name="Nagy L.G."/>
            <person name="Riley R."/>
            <person name="Tritt A."/>
            <person name="Adam C."/>
            <person name="Daum C."/>
            <person name="Floudas D."/>
            <person name="Sun H."/>
            <person name="Yadav J.S."/>
            <person name="Pangilinan J."/>
            <person name="Larsson K.H."/>
            <person name="Matsuura K."/>
            <person name="Barry K."/>
            <person name="Labutti K."/>
            <person name="Kuo R."/>
            <person name="Ohm R.A."/>
            <person name="Bhattacharya S.S."/>
            <person name="Shirouzu T."/>
            <person name="Yoshinaga Y."/>
            <person name="Martin F.M."/>
            <person name="Grigoriev I.V."/>
            <person name="Hibbett D.S."/>
        </authorList>
    </citation>
    <scope>NUCLEOTIDE SEQUENCE [LARGE SCALE GENOMIC DNA]</scope>
    <source>
        <strain evidence="3 4">TUFC12733</strain>
    </source>
</reference>
<name>A0A167LRX9_CALVF</name>
<feature type="compositionally biased region" description="Basic and acidic residues" evidence="1">
    <location>
        <begin position="188"/>
        <end position="202"/>
    </location>
</feature>
<keyword evidence="4" id="KW-1185">Reference proteome</keyword>
<dbReference type="Proteomes" id="UP000076738">
    <property type="component" value="Unassembled WGS sequence"/>
</dbReference>
<keyword evidence="2" id="KW-0472">Membrane</keyword>
<evidence type="ECO:0000313" key="4">
    <source>
        <dbReference type="Proteomes" id="UP000076738"/>
    </source>
</evidence>
<keyword evidence="2" id="KW-0812">Transmembrane</keyword>
<gene>
    <name evidence="3" type="ORF">CALVIDRAFT_537553</name>
</gene>
<dbReference type="AlphaFoldDB" id="A0A167LRX9"/>
<evidence type="ECO:0000256" key="1">
    <source>
        <dbReference type="SAM" id="MobiDB-lite"/>
    </source>
</evidence>
<dbReference type="EMBL" id="KV417286">
    <property type="protein sequence ID" value="KZO95968.1"/>
    <property type="molecule type" value="Genomic_DNA"/>
</dbReference>